<keyword evidence="3" id="KW-1185">Reference proteome</keyword>
<name>A0A1Y2PBN3_9FLAO</name>
<accession>A0A1Y2PBN3</accession>
<dbReference type="InParanoid" id="A0A1Y2PBN3"/>
<dbReference type="Pfam" id="PF00027">
    <property type="entry name" value="cNMP_binding"/>
    <property type="match status" value="1"/>
</dbReference>
<gene>
    <name evidence="2" type="ORF">WH52_07535</name>
</gene>
<dbReference type="PROSITE" id="PS50042">
    <property type="entry name" value="CNMP_BINDING_3"/>
    <property type="match status" value="1"/>
</dbReference>
<reference evidence="2 3" key="1">
    <citation type="submission" date="2015-03" db="EMBL/GenBank/DDBJ databases">
        <title>Genome sequence of Tenacibaculum sp. S2-2, isolated from intestinal microbiota of sea cucumber, Apostichopus japonicas.</title>
        <authorList>
            <person name="Shao Z."/>
            <person name="Wang L."/>
            <person name="Li X."/>
        </authorList>
    </citation>
    <scope>NUCLEOTIDE SEQUENCE [LARGE SCALE GENOMIC DNA]</scope>
    <source>
        <strain evidence="2 3">S2-2</strain>
    </source>
</reference>
<proteinExistence type="predicted"/>
<evidence type="ECO:0000313" key="2">
    <source>
        <dbReference type="EMBL" id="OSY87886.1"/>
    </source>
</evidence>
<dbReference type="OrthoDB" id="663011at2"/>
<dbReference type="EMBL" id="LAPZ01000005">
    <property type="protein sequence ID" value="OSY87886.1"/>
    <property type="molecule type" value="Genomic_DNA"/>
</dbReference>
<dbReference type="AlphaFoldDB" id="A0A1Y2PBN3"/>
<dbReference type="InterPro" id="IPR000595">
    <property type="entry name" value="cNMP-bd_dom"/>
</dbReference>
<dbReference type="Gene3D" id="2.60.120.10">
    <property type="entry name" value="Jelly Rolls"/>
    <property type="match status" value="1"/>
</dbReference>
<sequence>MELFKTFVRDIYPVTANSLNKLQELVQINEYKKGEHVVKLEQTPNKFYILFEGVIRSFFTDIEGKEHTKTIYTPIMTSGNLSALIQKTPSTLIYECLTDCKIFEGDYYSFLELSQKHHDITIFHYKILQSIYIREESKILELSMLNATDRYKKLKERFPKIDNLINQYHIASYLNISPVQLSRIKKNLLLN</sequence>
<evidence type="ECO:0000259" key="1">
    <source>
        <dbReference type="PROSITE" id="PS50042"/>
    </source>
</evidence>
<dbReference type="Proteomes" id="UP000194221">
    <property type="component" value="Unassembled WGS sequence"/>
</dbReference>
<organism evidence="2 3">
    <name type="scientific">Tenacibaculum holothuriorum</name>
    <dbReference type="NCBI Taxonomy" id="1635173"/>
    <lineage>
        <taxon>Bacteria</taxon>
        <taxon>Pseudomonadati</taxon>
        <taxon>Bacteroidota</taxon>
        <taxon>Flavobacteriia</taxon>
        <taxon>Flavobacteriales</taxon>
        <taxon>Flavobacteriaceae</taxon>
        <taxon>Tenacibaculum</taxon>
    </lineage>
</organism>
<protein>
    <recommendedName>
        <fullName evidence="1">Cyclic nucleotide-binding domain-containing protein</fullName>
    </recommendedName>
</protein>
<dbReference type="RefSeq" id="WP_086030347.1">
    <property type="nucleotide sequence ID" value="NZ_LAPZ01000005.1"/>
</dbReference>
<feature type="domain" description="Cyclic nucleotide-binding" evidence="1">
    <location>
        <begin position="14"/>
        <end position="113"/>
    </location>
</feature>
<dbReference type="InterPro" id="IPR014710">
    <property type="entry name" value="RmlC-like_jellyroll"/>
</dbReference>
<dbReference type="SUPFAM" id="SSF51206">
    <property type="entry name" value="cAMP-binding domain-like"/>
    <property type="match status" value="1"/>
</dbReference>
<dbReference type="STRING" id="1635173.WH52_07535"/>
<comment type="caution">
    <text evidence="2">The sequence shown here is derived from an EMBL/GenBank/DDBJ whole genome shotgun (WGS) entry which is preliminary data.</text>
</comment>
<dbReference type="InterPro" id="IPR018490">
    <property type="entry name" value="cNMP-bd_dom_sf"/>
</dbReference>
<evidence type="ECO:0000313" key="3">
    <source>
        <dbReference type="Proteomes" id="UP000194221"/>
    </source>
</evidence>
<dbReference type="CDD" id="cd00038">
    <property type="entry name" value="CAP_ED"/>
    <property type="match status" value="1"/>
</dbReference>